<evidence type="ECO:0000256" key="10">
    <source>
        <dbReference type="ARBA" id="ARBA00022833"/>
    </source>
</evidence>
<evidence type="ECO:0000256" key="9">
    <source>
        <dbReference type="ARBA" id="ARBA00022741"/>
    </source>
</evidence>
<feature type="domain" description="Alanyl-transfer RNA synthetases family profile" evidence="17">
    <location>
        <begin position="1"/>
        <end position="235"/>
    </location>
</feature>
<dbReference type="InterPro" id="IPR051335">
    <property type="entry name" value="Alanyl-tRNA_Editing_Enzymes"/>
</dbReference>
<keyword evidence="11" id="KW-0067">ATP-binding</keyword>
<evidence type="ECO:0000256" key="8">
    <source>
        <dbReference type="ARBA" id="ARBA00022723"/>
    </source>
</evidence>
<evidence type="ECO:0000256" key="14">
    <source>
        <dbReference type="ARBA" id="ARBA00023146"/>
    </source>
</evidence>
<keyword evidence="8" id="KW-0479">Metal-binding</keyword>
<dbReference type="InterPro" id="IPR018163">
    <property type="entry name" value="Thr/Ala-tRNA-synth_IIc_edit"/>
</dbReference>
<evidence type="ECO:0000256" key="6">
    <source>
        <dbReference type="ARBA" id="ARBA00022555"/>
    </source>
</evidence>
<dbReference type="GO" id="GO:0005524">
    <property type="term" value="F:ATP binding"/>
    <property type="evidence" value="ECO:0007669"/>
    <property type="project" value="UniProtKB-KW"/>
</dbReference>
<dbReference type="InterPro" id="IPR009000">
    <property type="entry name" value="Transl_B-barrel_sf"/>
</dbReference>
<evidence type="ECO:0000256" key="12">
    <source>
        <dbReference type="ARBA" id="ARBA00022884"/>
    </source>
</evidence>
<dbReference type="Pfam" id="PF01411">
    <property type="entry name" value="tRNA-synt_2c"/>
    <property type="match status" value="1"/>
</dbReference>
<dbReference type="Pfam" id="PF07973">
    <property type="entry name" value="tRNA_SAD"/>
    <property type="match status" value="1"/>
</dbReference>
<comment type="subcellular location">
    <subcellularLocation>
        <location evidence="2">Cytoplasm</location>
    </subcellularLocation>
</comment>
<evidence type="ECO:0000256" key="16">
    <source>
        <dbReference type="SAM" id="Coils"/>
    </source>
</evidence>
<keyword evidence="12" id="KW-0694">RNA-binding</keyword>
<keyword evidence="7" id="KW-0436">Ligase</keyword>
<dbReference type="RefSeq" id="WP_199869317.1">
    <property type="nucleotide sequence ID" value="NZ_JAAGPU010000005.1"/>
</dbReference>
<keyword evidence="14" id="KW-0030">Aminoacyl-tRNA synthetase</keyword>
<accession>A0A6M0H1P1</accession>
<comment type="cofactor">
    <cofactor evidence="1">
        <name>Zn(2+)</name>
        <dbReference type="ChEBI" id="CHEBI:29105"/>
    </cofactor>
</comment>
<keyword evidence="16" id="KW-0175">Coiled coil</keyword>
<evidence type="ECO:0000256" key="7">
    <source>
        <dbReference type="ARBA" id="ARBA00022598"/>
    </source>
</evidence>
<evidence type="ECO:0000313" key="18">
    <source>
        <dbReference type="EMBL" id="NEU04094.1"/>
    </source>
</evidence>
<dbReference type="Gene3D" id="3.30.980.10">
    <property type="entry name" value="Threonyl-trna Synthetase, Chain A, domain 2"/>
    <property type="match status" value="1"/>
</dbReference>
<comment type="similarity">
    <text evidence="3">Belongs to the class-II aminoacyl-tRNA synthetase family.</text>
</comment>
<dbReference type="PROSITE" id="PS50860">
    <property type="entry name" value="AA_TRNA_LIGASE_II_ALA"/>
    <property type="match status" value="1"/>
</dbReference>
<evidence type="ECO:0000256" key="1">
    <source>
        <dbReference type="ARBA" id="ARBA00001947"/>
    </source>
</evidence>
<dbReference type="EC" id="6.1.1.7" evidence="4"/>
<proteinExistence type="inferred from homology"/>
<evidence type="ECO:0000256" key="15">
    <source>
        <dbReference type="ARBA" id="ARBA00032577"/>
    </source>
</evidence>
<dbReference type="EMBL" id="JAAGPU010000005">
    <property type="protein sequence ID" value="NEU04094.1"/>
    <property type="molecule type" value="Genomic_DNA"/>
</dbReference>
<dbReference type="Gene3D" id="2.40.30.130">
    <property type="match status" value="1"/>
</dbReference>
<dbReference type="GO" id="GO:0004813">
    <property type="term" value="F:alanine-tRNA ligase activity"/>
    <property type="evidence" value="ECO:0007669"/>
    <property type="project" value="UniProtKB-EC"/>
</dbReference>
<sequence length="399" mass="45203">MEKIYYEDQYVRSFIAEVVEIKQIDERFHVVLDKTAFFPGGGGQFCDNGTIEKINVIDVYEKDGTVYHVLEKNLIKKHKVKCDIDWERRQDGMHQHLAQHVLSGCFFTLFNANTVSFHLGSEFSTVDIKGILEEEKIREAEKLANDVIGKDLIVESFVPLKKELKKIKLRRDLPKTDEEIRVLKVGDLDINACCGVHPSNTMEIRMIKIIKYEKNKGNTRIEFLAGKRAVDDSLKKDRFSYDICRYLSSSEEEAINSIKNLNEEIKGLVNENKKIRDIIAGYEIKEMIGEAIKIGDISVVKKVYESENAKYVNKIASKLVEDENVVALLAVKNGERANLIFACSKNLKDINMNELLKDSITLIDGKGGGSQFLAQGGGKNNMNLQSSLDYALGKIKNNI</sequence>
<keyword evidence="10" id="KW-0862">Zinc</keyword>
<keyword evidence="13" id="KW-0648">Protein biosynthesis</keyword>
<dbReference type="FunFam" id="3.10.310.40:FF:000001">
    <property type="entry name" value="Alanine--tRNA ligase"/>
    <property type="match status" value="1"/>
</dbReference>
<evidence type="ECO:0000256" key="13">
    <source>
        <dbReference type="ARBA" id="ARBA00022917"/>
    </source>
</evidence>
<dbReference type="InterPro" id="IPR018164">
    <property type="entry name" value="Ala-tRNA-synth_IIc_N"/>
</dbReference>
<protein>
    <recommendedName>
        <fullName evidence="5">Alanine--tRNA ligase</fullName>
        <ecNumber evidence="4">6.1.1.7</ecNumber>
    </recommendedName>
    <alternativeName>
        <fullName evidence="15">Alanyl-tRNA synthetase</fullName>
    </alternativeName>
</protein>
<dbReference type="Pfam" id="PF02272">
    <property type="entry name" value="DHHA1"/>
    <property type="match status" value="1"/>
</dbReference>
<evidence type="ECO:0000256" key="5">
    <source>
        <dbReference type="ARBA" id="ARBA00017959"/>
    </source>
</evidence>
<comment type="caution">
    <text evidence="18">The sequence shown here is derived from an EMBL/GenBank/DDBJ whole genome shotgun (WGS) entry which is preliminary data.</text>
</comment>
<dbReference type="GO" id="GO:0046872">
    <property type="term" value="F:metal ion binding"/>
    <property type="evidence" value="ECO:0007669"/>
    <property type="project" value="UniProtKB-KW"/>
</dbReference>
<dbReference type="Proteomes" id="UP000481872">
    <property type="component" value="Unassembled WGS sequence"/>
</dbReference>
<dbReference type="PANTHER" id="PTHR43462">
    <property type="entry name" value="ALANYL-TRNA EDITING PROTEIN"/>
    <property type="match status" value="1"/>
</dbReference>
<dbReference type="GO" id="GO:0006419">
    <property type="term" value="P:alanyl-tRNA aminoacylation"/>
    <property type="evidence" value="ECO:0007669"/>
    <property type="project" value="InterPro"/>
</dbReference>
<evidence type="ECO:0000256" key="2">
    <source>
        <dbReference type="ARBA" id="ARBA00004496"/>
    </source>
</evidence>
<evidence type="ECO:0000256" key="3">
    <source>
        <dbReference type="ARBA" id="ARBA00008226"/>
    </source>
</evidence>
<dbReference type="SUPFAM" id="SSF55186">
    <property type="entry name" value="ThrRS/AlaRS common domain"/>
    <property type="match status" value="1"/>
</dbReference>
<gene>
    <name evidence="18" type="ORF">G3M99_04330</name>
</gene>
<dbReference type="Gene3D" id="3.10.310.40">
    <property type="match status" value="1"/>
</dbReference>
<dbReference type="SMART" id="SM00863">
    <property type="entry name" value="tRNA_SAD"/>
    <property type="match status" value="1"/>
</dbReference>
<evidence type="ECO:0000313" key="19">
    <source>
        <dbReference type="Proteomes" id="UP000481872"/>
    </source>
</evidence>
<dbReference type="AlphaFoldDB" id="A0A6M0H1P1"/>
<reference evidence="18 19" key="1">
    <citation type="submission" date="2020-02" db="EMBL/GenBank/DDBJ databases">
        <title>Genome assembly of a novel Clostridium senegalense strain.</title>
        <authorList>
            <person name="Gupta T.B."/>
            <person name="Jauregui R."/>
            <person name="Maclean P."/>
            <person name="Nawarathana A."/>
            <person name="Brightwell G."/>
        </authorList>
    </citation>
    <scope>NUCLEOTIDE SEQUENCE [LARGE SCALE GENOMIC DNA]</scope>
    <source>
        <strain evidence="18 19">AGRFS4</strain>
    </source>
</reference>
<dbReference type="GO" id="GO:0002161">
    <property type="term" value="F:aminoacyl-tRNA deacylase activity"/>
    <property type="evidence" value="ECO:0007669"/>
    <property type="project" value="UniProtKB-ARBA"/>
</dbReference>
<dbReference type="SUPFAM" id="SSF50447">
    <property type="entry name" value="Translation proteins"/>
    <property type="match status" value="1"/>
</dbReference>
<keyword evidence="19" id="KW-1185">Reference proteome</keyword>
<evidence type="ECO:0000259" key="17">
    <source>
        <dbReference type="PROSITE" id="PS50860"/>
    </source>
</evidence>
<keyword evidence="9" id="KW-0547">Nucleotide-binding</keyword>
<dbReference type="GO" id="GO:0000049">
    <property type="term" value="F:tRNA binding"/>
    <property type="evidence" value="ECO:0007669"/>
    <property type="project" value="UniProtKB-KW"/>
</dbReference>
<dbReference type="PANTHER" id="PTHR43462:SF1">
    <property type="entry name" value="ALANYL-TRNA EDITING PROTEIN AARSD1"/>
    <property type="match status" value="1"/>
</dbReference>
<feature type="coiled-coil region" evidence="16">
    <location>
        <begin position="251"/>
        <end position="278"/>
    </location>
</feature>
<evidence type="ECO:0000256" key="11">
    <source>
        <dbReference type="ARBA" id="ARBA00022840"/>
    </source>
</evidence>
<dbReference type="InterPro" id="IPR018165">
    <property type="entry name" value="Ala-tRNA-synth_IIc_core"/>
</dbReference>
<dbReference type="InterPro" id="IPR003156">
    <property type="entry name" value="DHHA1_dom"/>
</dbReference>
<dbReference type="InterPro" id="IPR012947">
    <property type="entry name" value="tRNA_SAD"/>
</dbReference>
<name>A0A6M0H1P1_9CLOT</name>
<evidence type="ECO:0000256" key="4">
    <source>
        <dbReference type="ARBA" id="ARBA00013168"/>
    </source>
</evidence>
<keyword evidence="6" id="KW-0820">tRNA-binding</keyword>
<dbReference type="GO" id="GO:0005737">
    <property type="term" value="C:cytoplasm"/>
    <property type="evidence" value="ECO:0007669"/>
    <property type="project" value="UniProtKB-SubCell"/>
</dbReference>
<organism evidence="18 19">
    <name type="scientific">Clostridium senegalense</name>
    <dbReference type="NCBI Taxonomy" id="1465809"/>
    <lineage>
        <taxon>Bacteria</taxon>
        <taxon>Bacillati</taxon>
        <taxon>Bacillota</taxon>
        <taxon>Clostridia</taxon>
        <taxon>Eubacteriales</taxon>
        <taxon>Clostridiaceae</taxon>
        <taxon>Clostridium</taxon>
    </lineage>
</organism>